<dbReference type="Pfam" id="PF26079">
    <property type="entry name" value="Baseplate_J_C"/>
    <property type="match status" value="1"/>
</dbReference>
<sequence>MSLKNLTLQGLIEMGLEKVPAEFDRRTGSIIYDTIASAANPLLYVAMEGAQIEDATYIETTYGEYADMLVAGKAITRYPATKAIKKGRFTTEKGAAIGIANGTRFSAVDSADGLIFSVVGPMDTPGEYMLECETAGTVGNSYYGPLIPISYIDTLATAEVIGDYREARDVESDEDLKKRYLDTFKRNSFGGNVGQYDEEVKKLDGVGEVQVHRAYPKSGHVLLSIVGPSYRKISADLVKTLQDIIDPEINGSQGTGLGMAPIFHTVHVTTPVERSIPISFKLQVLNGYTVAQLEPLIKAELEKLFITMRKEWGVLNETTHTYDTIVYTSRIIVAVSGILGVANISDVKIDGSANDLVLKETGALQELPILGAISING</sequence>
<dbReference type="Pfam" id="PF26078">
    <property type="entry name" value="Baseplate_J_M"/>
    <property type="match status" value="1"/>
</dbReference>
<dbReference type="RefSeq" id="WP_118667112.1">
    <property type="nucleotide sequence ID" value="NZ_CP060636.1"/>
</dbReference>
<evidence type="ECO:0000259" key="2">
    <source>
        <dbReference type="Pfam" id="PF26078"/>
    </source>
</evidence>
<dbReference type="EMBL" id="CP060636">
    <property type="protein sequence ID" value="QNM12398.1"/>
    <property type="molecule type" value="Genomic_DNA"/>
</dbReference>
<proteinExistence type="inferred from homology"/>
<protein>
    <submittedName>
        <fullName evidence="4">Baseplate J/gp47 family protein</fullName>
    </submittedName>
</protein>
<evidence type="ECO:0000256" key="1">
    <source>
        <dbReference type="ARBA" id="ARBA00038087"/>
    </source>
</evidence>
<evidence type="ECO:0000259" key="3">
    <source>
        <dbReference type="Pfam" id="PF26079"/>
    </source>
</evidence>
<dbReference type="InterPro" id="IPR058530">
    <property type="entry name" value="Baseplate_J-like_C"/>
</dbReference>
<dbReference type="PANTHER" id="PTHR37829:SF3">
    <property type="entry name" value="PROTEIN JAYE-RELATED"/>
    <property type="match status" value="1"/>
</dbReference>
<comment type="similarity">
    <text evidence="1">Belongs to the Mu gp47/PBSX XkdT family.</text>
</comment>
<dbReference type="AlphaFoldDB" id="A0A7G9GNL6"/>
<dbReference type="InterPro" id="IPR052399">
    <property type="entry name" value="Phage_Baseplate_Assmbl_Protein"/>
</dbReference>
<gene>
    <name evidence="4" type="ORF">H9Q80_00130</name>
</gene>
<dbReference type="PANTHER" id="PTHR37829">
    <property type="entry name" value="PHAGE-LIKE ELEMENT PBSX PROTEIN XKDT"/>
    <property type="match status" value="1"/>
</dbReference>
<dbReference type="Proteomes" id="UP000515856">
    <property type="component" value="Chromosome"/>
</dbReference>
<dbReference type="InterPro" id="IPR058531">
    <property type="entry name" value="Baseplate_J_M"/>
</dbReference>
<evidence type="ECO:0000313" key="4">
    <source>
        <dbReference type="EMBL" id="QNM12398.1"/>
    </source>
</evidence>
<name>A0A7G9GNL6_9FIRM</name>
<evidence type="ECO:0000313" key="5">
    <source>
        <dbReference type="Proteomes" id="UP000515856"/>
    </source>
</evidence>
<feature type="domain" description="Baseplate J-like central" evidence="2">
    <location>
        <begin position="188"/>
        <end position="269"/>
    </location>
</feature>
<dbReference type="KEGG" id="ehn:H9Q80_00130"/>
<keyword evidence="5" id="KW-1185">Reference proteome</keyword>
<feature type="domain" description="Baseplate J-like C-terminal" evidence="3">
    <location>
        <begin position="276"/>
        <end position="376"/>
    </location>
</feature>
<accession>A0A7G9GNL6</accession>
<organism evidence="4 5">
    <name type="scientific">[Eubacterium] hominis</name>
    <dbReference type="NCBI Taxonomy" id="2764325"/>
    <lineage>
        <taxon>Bacteria</taxon>
        <taxon>Bacillati</taxon>
        <taxon>Bacillota</taxon>
        <taxon>Erysipelotrichia</taxon>
        <taxon>Erysipelotrichales</taxon>
        <taxon>Erysipelotrichaceae</taxon>
        <taxon>Amedibacillus</taxon>
    </lineage>
</organism>
<reference evidence="4 5" key="1">
    <citation type="submission" date="2020-08" db="EMBL/GenBank/DDBJ databases">
        <authorList>
            <person name="Liu C."/>
            <person name="Sun Q."/>
        </authorList>
    </citation>
    <scope>NUCLEOTIDE SEQUENCE [LARGE SCALE GENOMIC DNA]</scope>
    <source>
        <strain evidence="4 5">NSJ-61</strain>
    </source>
</reference>